<accession>A0A176WPJ5</accession>
<evidence type="ECO:0000256" key="2">
    <source>
        <dbReference type="SAM" id="Phobius"/>
    </source>
</evidence>
<evidence type="ECO:0000259" key="3">
    <source>
        <dbReference type="PROSITE" id="PS50222"/>
    </source>
</evidence>
<dbReference type="CDD" id="cd00051">
    <property type="entry name" value="EFh"/>
    <property type="match status" value="1"/>
</dbReference>
<protein>
    <recommendedName>
        <fullName evidence="3">EF-hand domain-containing protein</fullName>
    </recommendedName>
</protein>
<sequence>MVSQQARCCTINKETQARRQKQDAEFMTTQASRKGKKEFHHIGSLLQPQPQPLQRQNGTNRNLSRWKRGTLSGILLRSYSDLPSLIVEDNRALSRLAAPSLTPSLQQMAAKGMNGQEDQIGCLRRDKEANDDVAHAVQFRRHLSIRTSFLLLERSVIVVVVVVVCVCVCVRERERRMADMEYTISMGGDICFQDFLPIMAQKIGPEDFSKELCNGFCMLADPRTNTITIQSLKKNARRLGLEGITDQEFREMIAQGDLDGDGVLSEREFCALMIRSSPALLAHAETWLLDALDEELRECMEDMEEDDL</sequence>
<comment type="caution">
    <text evidence="4">The sequence shown here is derived from an EMBL/GenBank/DDBJ whole genome shotgun (WGS) entry which is preliminary data.</text>
</comment>
<evidence type="ECO:0000313" key="5">
    <source>
        <dbReference type="Proteomes" id="UP000077202"/>
    </source>
</evidence>
<dbReference type="InterPro" id="IPR011992">
    <property type="entry name" value="EF-hand-dom_pair"/>
</dbReference>
<dbReference type="EMBL" id="LVLJ01000286">
    <property type="protein sequence ID" value="OAE35027.1"/>
    <property type="molecule type" value="Genomic_DNA"/>
</dbReference>
<reference evidence="4" key="1">
    <citation type="submission" date="2016-03" db="EMBL/GenBank/DDBJ databases">
        <title>Mechanisms controlling the formation of the plant cell surface in tip-growing cells are functionally conserved among land plants.</title>
        <authorList>
            <person name="Honkanen S."/>
            <person name="Jones V.A."/>
            <person name="Morieri G."/>
            <person name="Champion C."/>
            <person name="Hetherington A.J."/>
            <person name="Kelly S."/>
            <person name="Saint-Marcoux D."/>
            <person name="Proust H."/>
            <person name="Prescott H."/>
            <person name="Dolan L."/>
        </authorList>
    </citation>
    <scope>NUCLEOTIDE SEQUENCE [LARGE SCALE GENOMIC DNA]</scope>
    <source>
        <tissue evidence="4">Whole gametophyte</tissue>
    </source>
</reference>
<keyword evidence="1" id="KW-0106">Calcium</keyword>
<evidence type="ECO:0000313" key="4">
    <source>
        <dbReference type="EMBL" id="OAE35027.1"/>
    </source>
</evidence>
<dbReference type="InterPro" id="IPR002048">
    <property type="entry name" value="EF_hand_dom"/>
</dbReference>
<keyword evidence="5" id="KW-1185">Reference proteome</keyword>
<dbReference type="Pfam" id="PF13833">
    <property type="entry name" value="EF-hand_8"/>
    <property type="match status" value="1"/>
</dbReference>
<dbReference type="Gene3D" id="1.10.238.10">
    <property type="entry name" value="EF-hand"/>
    <property type="match status" value="1"/>
</dbReference>
<name>A0A176WPJ5_MARPO</name>
<dbReference type="SUPFAM" id="SSF47473">
    <property type="entry name" value="EF-hand"/>
    <property type="match status" value="1"/>
</dbReference>
<dbReference type="AlphaFoldDB" id="A0A176WPJ5"/>
<keyword evidence="2" id="KW-1133">Transmembrane helix</keyword>
<evidence type="ECO:0000256" key="1">
    <source>
        <dbReference type="ARBA" id="ARBA00022837"/>
    </source>
</evidence>
<dbReference type="PANTHER" id="PTHR47319:SF4">
    <property type="entry name" value="CALCIUM-BINDING PROTEIN KIC"/>
    <property type="match status" value="1"/>
</dbReference>
<gene>
    <name evidence="4" type="ORF">AXG93_3104s1070</name>
</gene>
<dbReference type="GO" id="GO:0005509">
    <property type="term" value="F:calcium ion binding"/>
    <property type="evidence" value="ECO:0007669"/>
    <property type="project" value="InterPro"/>
</dbReference>
<keyword evidence="2" id="KW-0812">Transmembrane</keyword>
<dbReference type="InterPro" id="IPR018247">
    <property type="entry name" value="EF_Hand_1_Ca_BS"/>
</dbReference>
<keyword evidence="2" id="KW-0472">Membrane</keyword>
<organism evidence="4 5">
    <name type="scientific">Marchantia polymorpha subsp. ruderalis</name>
    <dbReference type="NCBI Taxonomy" id="1480154"/>
    <lineage>
        <taxon>Eukaryota</taxon>
        <taxon>Viridiplantae</taxon>
        <taxon>Streptophyta</taxon>
        <taxon>Embryophyta</taxon>
        <taxon>Marchantiophyta</taxon>
        <taxon>Marchantiopsida</taxon>
        <taxon>Marchantiidae</taxon>
        <taxon>Marchantiales</taxon>
        <taxon>Marchantiaceae</taxon>
        <taxon>Marchantia</taxon>
    </lineage>
</organism>
<feature type="domain" description="EF-hand" evidence="3">
    <location>
        <begin position="244"/>
        <end position="279"/>
    </location>
</feature>
<dbReference type="InterPro" id="IPR044205">
    <property type="entry name" value="KIC/PBP1/KRP1"/>
</dbReference>
<dbReference type="PROSITE" id="PS50222">
    <property type="entry name" value="EF_HAND_2"/>
    <property type="match status" value="1"/>
</dbReference>
<dbReference type="Proteomes" id="UP000077202">
    <property type="component" value="Unassembled WGS sequence"/>
</dbReference>
<dbReference type="PROSITE" id="PS00018">
    <property type="entry name" value="EF_HAND_1"/>
    <property type="match status" value="1"/>
</dbReference>
<dbReference type="PANTHER" id="PTHR47319">
    <property type="entry name" value="CALCIUM-BINDING PROTEIN KIC"/>
    <property type="match status" value="1"/>
</dbReference>
<feature type="transmembrane region" description="Helical" evidence="2">
    <location>
        <begin position="149"/>
        <end position="170"/>
    </location>
</feature>
<dbReference type="SMART" id="SM00054">
    <property type="entry name" value="EFh"/>
    <property type="match status" value="1"/>
</dbReference>
<proteinExistence type="predicted"/>